<name>A0A5E4R4J0_9NEOP</name>
<evidence type="ECO:0000313" key="2">
    <source>
        <dbReference type="EMBL" id="VVD05276.1"/>
    </source>
</evidence>
<feature type="region of interest" description="Disordered" evidence="1">
    <location>
        <begin position="40"/>
        <end position="88"/>
    </location>
</feature>
<keyword evidence="3" id="KW-1185">Reference proteome</keyword>
<protein>
    <submittedName>
        <fullName evidence="2">Uncharacterized protein</fullName>
    </submittedName>
</protein>
<organism evidence="2 3">
    <name type="scientific">Leptidea sinapis</name>
    <dbReference type="NCBI Taxonomy" id="189913"/>
    <lineage>
        <taxon>Eukaryota</taxon>
        <taxon>Metazoa</taxon>
        <taxon>Ecdysozoa</taxon>
        <taxon>Arthropoda</taxon>
        <taxon>Hexapoda</taxon>
        <taxon>Insecta</taxon>
        <taxon>Pterygota</taxon>
        <taxon>Neoptera</taxon>
        <taxon>Endopterygota</taxon>
        <taxon>Lepidoptera</taxon>
        <taxon>Glossata</taxon>
        <taxon>Ditrysia</taxon>
        <taxon>Papilionoidea</taxon>
        <taxon>Pieridae</taxon>
        <taxon>Dismorphiinae</taxon>
        <taxon>Leptidea</taxon>
    </lineage>
</organism>
<accession>A0A5E4R4J0</accession>
<reference evidence="2 3" key="1">
    <citation type="submission" date="2017-07" db="EMBL/GenBank/DDBJ databases">
        <authorList>
            <person name="Talla V."/>
            <person name="Backstrom N."/>
        </authorList>
    </citation>
    <scope>NUCLEOTIDE SEQUENCE [LARGE SCALE GENOMIC DNA]</scope>
</reference>
<dbReference type="Proteomes" id="UP000324832">
    <property type="component" value="Unassembled WGS sequence"/>
</dbReference>
<gene>
    <name evidence="2" type="ORF">LSINAPIS_LOCUS14850</name>
</gene>
<sequence length="88" mass="9930">MVMSGGCSGGMDPEDDQERKLNDEMVTFLKKRSVGEPLQLDVTPKWNVPPPKRRSTPSRETRGIWCQPRRSPDQKASPTKALLCELSF</sequence>
<dbReference type="AlphaFoldDB" id="A0A5E4R4J0"/>
<dbReference type="EMBL" id="FZQP02006948">
    <property type="protein sequence ID" value="VVD05276.1"/>
    <property type="molecule type" value="Genomic_DNA"/>
</dbReference>
<evidence type="ECO:0000313" key="3">
    <source>
        <dbReference type="Proteomes" id="UP000324832"/>
    </source>
</evidence>
<proteinExistence type="predicted"/>
<evidence type="ECO:0000256" key="1">
    <source>
        <dbReference type="SAM" id="MobiDB-lite"/>
    </source>
</evidence>